<evidence type="ECO:0000256" key="1">
    <source>
        <dbReference type="ARBA" id="ARBA00023015"/>
    </source>
</evidence>
<accession>A0A840UVI5</accession>
<evidence type="ECO:0000313" key="5">
    <source>
        <dbReference type="EMBL" id="MBB5350207.1"/>
    </source>
</evidence>
<dbReference type="PANTHER" id="PTHR43537:SF49">
    <property type="entry name" value="TRANSCRIPTIONAL REGULATORY PROTEIN"/>
    <property type="match status" value="1"/>
</dbReference>
<gene>
    <name evidence="5" type="ORF">HNR46_000431</name>
</gene>
<dbReference type="GO" id="GO:0003677">
    <property type="term" value="F:DNA binding"/>
    <property type="evidence" value="ECO:0007669"/>
    <property type="project" value="UniProtKB-KW"/>
</dbReference>
<dbReference type="Pfam" id="PF07729">
    <property type="entry name" value="FCD"/>
    <property type="match status" value="1"/>
</dbReference>
<protein>
    <submittedName>
        <fullName evidence="5">DNA-binding GntR family transcriptional regulator</fullName>
    </submittedName>
</protein>
<evidence type="ECO:0000259" key="4">
    <source>
        <dbReference type="PROSITE" id="PS50949"/>
    </source>
</evidence>
<dbReference type="SUPFAM" id="SSF48008">
    <property type="entry name" value="GntR ligand-binding domain-like"/>
    <property type="match status" value="1"/>
</dbReference>
<reference evidence="5 6" key="1">
    <citation type="submission" date="2020-08" db="EMBL/GenBank/DDBJ databases">
        <title>Genomic Encyclopedia of Type Strains, Phase IV (KMG-IV): sequencing the most valuable type-strain genomes for metagenomic binning, comparative biology and taxonomic classification.</title>
        <authorList>
            <person name="Goeker M."/>
        </authorList>
    </citation>
    <scope>NUCLEOTIDE SEQUENCE [LARGE SCALE GENOMIC DNA]</scope>
    <source>
        <strain evidence="5 6">YC6886</strain>
    </source>
</reference>
<name>A0A840UVI5_9BACT</name>
<evidence type="ECO:0000256" key="2">
    <source>
        <dbReference type="ARBA" id="ARBA00023125"/>
    </source>
</evidence>
<sequence>MARRSADDIRQSLEEQIVEGQWKNGERLDEVQLAERFGVSRTPLREALRMLAGSGLIELIPRRGAFVRHPGVVELVEMFEVMAELEALCGRLAARRIGPGEMVKVSAAVAACEAALKTDDTDAYYLANERFHQAIYQAAGNDFLTSETIRLQKRLRPFRRMQLRAAGRLRQSMEEHAAIHQALQAHDSEAAADALRTHVAVQGEKFHLLFSLLENSQAS</sequence>
<organism evidence="5 6">
    <name type="scientific">Haloferula luteola</name>
    <dbReference type="NCBI Taxonomy" id="595692"/>
    <lineage>
        <taxon>Bacteria</taxon>
        <taxon>Pseudomonadati</taxon>
        <taxon>Verrucomicrobiota</taxon>
        <taxon>Verrucomicrobiia</taxon>
        <taxon>Verrucomicrobiales</taxon>
        <taxon>Verrucomicrobiaceae</taxon>
        <taxon>Haloferula</taxon>
    </lineage>
</organism>
<dbReference type="InterPro" id="IPR036388">
    <property type="entry name" value="WH-like_DNA-bd_sf"/>
</dbReference>
<dbReference type="Pfam" id="PF00392">
    <property type="entry name" value="GntR"/>
    <property type="match status" value="1"/>
</dbReference>
<dbReference type="InterPro" id="IPR000524">
    <property type="entry name" value="Tscrpt_reg_HTH_GntR"/>
</dbReference>
<dbReference type="PRINTS" id="PR00035">
    <property type="entry name" value="HTHGNTR"/>
</dbReference>
<dbReference type="InterPro" id="IPR008920">
    <property type="entry name" value="TF_FadR/GntR_C"/>
</dbReference>
<dbReference type="GO" id="GO:0003700">
    <property type="term" value="F:DNA-binding transcription factor activity"/>
    <property type="evidence" value="ECO:0007669"/>
    <property type="project" value="InterPro"/>
</dbReference>
<dbReference type="SMART" id="SM00345">
    <property type="entry name" value="HTH_GNTR"/>
    <property type="match status" value="1"/>
</dbReference>
<keyword evidence="6" id="KW-1185">Reference proteome</keyword>
<dbReference type="SMART" id="SM00895">
    <property type="entry name" value="FCD"/>
    <property type="match status" value="1"/>
</dbReference>
<keyword evidence="1" id="KW-0805">Transcription regulation</keyword>
<feature type="domain" description="HTH gntR-type" evidence="4">
    <location>
        <begin position="3"/>
        <end position="70"/>
    </location>
</feature>
<dbReference type="Gene3D" id="1.20.120.530">
    <property type="entry name" value="GntR ligand-binding domain-like"/>
    <property type="match status" value="1"/>
</dbReference>
<dbReference type="SUPFAM" id="SSF46785">
    <property type="entry name" value="Winged helix' DNA-binding domain"/>
    <property type="match status" value="1"/>
</dbReference>
<keyword evidence="2 5" id="KW-0238">DNA-binding</keyword>
<dbReference type="RefSeq" id="WP_184015351.1">
    <property type="nucleotide sequence ID" value="NZ_JACHFD010000002.1"/>
</dbReference>
<dbReference type="EMBL" id="JACHFD010000002">
    <property type="protein sequence ID" value="MBB5350207.1"/>
    <property type="molecule type" value="Genomic_DNA"/>
</dbReference>
<dbReference type="InterPro" id="IPR011711">
    <property type="entry name" value="GntR_C"/>
</dbReference>
<proteinExistence type="predicted"/>
<evidence type="ECO:0000313" key="6">
    <source>
        <dbReference type="Proteomes" id="UP000557717"/>
    </source>
</evidence>
<dbReference type="AlphaFoldDB" id="A0A840UVI5"/>
<dbReference type="PROSITE" id="PS50949">
    <property type="entry name" value="HTH_GNTR"/>
    <property type="match status" value="1"/>
</dbReference>
<keyword evidence="3" id="KW-0804">Transcription</keyword>
<dbReference type="Proteomes" id="UP000557717">
    <property type="component" value="Unassembled WGS sequence"/>
</dbReference>
<comment type="caution">
    <text evidence="5">The sequence shown here is derived from an EMBL/GenBank/DDBJ whole genome shotgun (WGS) entry which is preliminary data.</text>
</comment>
<evidence type="ECO:0000256" key="3">
    <source>
        <dbReference type="ARBA" id="ARBA00023163"/>
    </source>
</evidence>
<dbReference type="InterPro" id="IPR036390">
    <property type="entry name" value="WH_DNA-bd_sf"/>
</dbReference>
<dbReference type="Gene3D" id="1.10.10.10">
    <property type="entry name" value="Winged helix-like DNA-binding domain superfamily/Winged helix DNA-binding domain"/>
    <property type="match status" value="1"/>
</dbReference>
<dbReference type="PANTHER" id="PTHR43537">
    <property type="entry name" value="TRANSCRIPTIONAL REGULATOR, GNTR FAMILY"/>
    <property type="match status" value="1"/>
</dbReference>
<dbReference type="CDD" id="cd07377">
    <property type="entry name" value="WHTH_GntR"/>
    <property type="match status" value="1"/>
</dbReference>